<feature type="region of interest" description="Disordered" evidence="2">
    <location>
        <begin position="351"/>
        <end position="391"/>
    </location>
</feature>
<keyword evidence="3" id="KW-0812">Transmembrane</keyword>
<dbReference type="PANTHER" id="PTHR47372">
    <property type="entry name" value="DAUER UP-REGULATED-RELATED"/>
    <property type="match status" value="1"/>
</dbReference>
<feature type="transmembrane region" description="Helical" evidence="3">
    <location>
        <begin position="228"/>
        <end position="250"/>
    </location>
</feature>
<reference evidence="5 6" key="1">
    <citation type="submission" date="2022-10" db="EMBL/GenBank/DDBJ databases">
        <title>The complete genomes of actinobacterial strains from the NBC collection.</title>
        <authorList>
            <person name="Joergensen T.S."/>
            <person name="Alvarez Arevalo M."/>
            <person name="Sterndorff E.B."/>
            <person name="Faurdal D."/>
            <person name="Vuksanovic O."/>
            <person name="Mourched A.-S."/>
            <person name="Charusanti P."/>
            <person name="Shaw S."/>
            <person name="Blin K."/>
            <person name="Weber T."/>
        </authorList>
    </citation>
    <scope>NUCLEOTIDE SEQUENCE [LARGE SCALE GENOMIC DNA]</scope>
    <source>
        <strain evidence="5 6">NBC_00456</strain>
    </source>
</reference>
<keyword evidence="3" id="KW-0472">Membrane</keyword>
<feature type="compositionally biased region" description="Basic and acidic residues" evidence="2">
    <location>
        <begin position="356"/>
        <end position="391"/>
    </location>
</feature>
<feature type="transmembrane region" description="Helical" evidence="3">
    <location>
        <begin position="789"/>
        <end position="809"/>
    </location>
</feature>
<dbReference type="RefSeq" id="WP_328336563.1">
    <property type="nucleotide sequence ID" value="NZ_CP107906.1"/>
</dbReference>
<evidence type="ECO:0000259" key="4">
    <source>
        <dbReference type="Pfam" id="PF01464"/>
    </source>
</evidence>
<protein>
    <recommendedName>
        <fullName evidence="4">Transglycosylase SLT domain-containing protein</fullName>
    </recommendedName>
</protein>
<gene>
    <name evidence="5" type="ORF">OHB29_03355</name>
</gene>
<organism evidence="5 6">
    <name type="scientific">Streptomyces violaceus</name>
    <name type="common">Streptomyces venezuelae</name>
    <dbReference type="NCBI Taxonomy" id="1936"/>
    <lineage>
        <taxon>Bacteria</taxon>
        <taxon>Bacillati</taxon>
        <taxon>Actinomycetota</taxon>
        <taxon>Actinomycetes</taxon>
        <taxon>Kitasatosporales</taxon>
        <taxon>Streptomycetaceae</taxon>
        <taxon>Streptomyces</taxon>
    </lineage>
</organism>
<dbReference type="Pfam" id="PF01464">
    <property type="entry name" value="SLT"/>
    <property type="match status" value="1"/>
</dbReference>
<accession>A0ABZ1NK99</accession>
<feature type="transmembrane region" description="Helical" evidence="3">
    <location>
        <begin position="815"/>
        <end position="833"/>
    </location>
</feature>
<evidence type="ECO:0000256" key="1">
    <source>
        <dbReference type="SAM" id="Coils"/>
    </source>
</evidence>
<dbReference type="CDD" id="cd13402">
    <property type="entry name" value="LT_TF-like"/>
    <property type="match status" value="1"/>
</dbReference>
<dbReference type="SUPFAM" id="SSF53955">
    <property type="entry name" value="Lysozyme-like"/>
    <property type="match status" value="1"/>
</dbReference>
<sequence length="1450" mass="154389">MAGADLDIVGGAAVDVVPIVPNFHRKLKEAVLPIADRVGLEAGQKLGERMSETLRASLAGDGQRIGNALGDAIGDAMARQIATTIPNAVNNGGRAARTASTRQGNDNAGAFGRAFRSRLEVAFRSLPRPDVRLSTTGFDADLARVRARMEALSNKRIGVDIDDATAFAELEAIDAELARLGARSPNIQVRSDIATARAELAEMQRQVNDLDRDDVRIRVTANTAQANAALMQLAVALGAVAAIPLVPIAAAGIGAIASAAVAAGAGVGALALVAVPALKSVTSVIQAKSAAEKEAATATNNAAAATVRAAQSAMQQASAQAALRNAHRQAAQSIAQSNRQIEDAERAVAQAAQRAADQRRQAAESVERAERSLADAKRQARQAEEDLTQARKDAAQQLRDLNDQLLDGMLDERDATLRVQEAQEELNRVLADPTATDLQRERAQLSVDEAVRGADKQKAKNAELKKSVEDANKAGIDGNAGVKRALEQQADAQQNVRDQTDALAQAHQNAARAQVEAAETVSDAQRNLADAVNNAANTQVQAAESIASAERGVEAARLSSIDTTAKAASKADEYRQALAKLTPEQRALFDSIAGPRGLTAAFKEWSRELQPDVLPLFTRMVNGAKNSLPGLSPLVRNSADAVGELMDRASADLKSPFWQRFKRGIAESAKPAIVGLGVAIGNVFKGAAGVVDAFFPHMDSISSRMQSITGDFADWGTSLRGSPQFERFLDYAAEMGPIVAEALGDIGGAFFEVGQALSPLSGPLFRVLGAMASGIATIAEHAPWLIQGLWLAVIATKAWTLAMVAFNFVLNANPIVRIATLIGVLIGAVVLAYHKWSWFRTAVQATWEAIQTAALWAWSNVLRPVFFAIRDVLQVVGSVALWLWKNVIDPVFTAIWLAARVLFAVVVTAVFTPIILVIQAVGAVALWLWRESFKPALSNIATIAKWLWDKALQPVFRWIWDGLKWVGEKVSWLYDKAVKPVFDWIADKAKWVYDKGLRPAFNSIRTAIGLVGDAFKSARKTIETAWNAVAGVAAKPVNWVIDFVYTKGVKAVWDKVADFVGLDPLPKAPKLLEAPQKFARGGRTRGGTPGVDSIPILAMEDEFILRRESARKIGFDNLAYMNATGELPGVQRFADGGIVGALGSAWDWTKDTVGGAVRKGVDWAKTGADLIGNPSKIWAKLMKPILDKVKSHLDVGGLGASLAKFPVKMVAGLKDKIVDAVTSLGSSGGGGGNIGGTIPTGQRAGIIRAAMAAANVPPPGTVEQWLRGMNTLITRESGWNPNARNNWDINAKNGVPSQGLAQTIPPTFNAYVPASLRSRGILDPVANVAASIRYIVSRYGNITNVQQANANRPPAGYALGGRVVPTWYDDGGYLEPGLNLVANGTGKPEPIFTSQQWATLSAAQGSGQPITVNVESKTYLDGREVGGFVDQRINVYDAESARALNDGRYV</sequence>
<keyword evidence="6" id="KW-1185">Reference proteome</keyword>
<name>A0ABZ1NK99_STRVL</name>
<keyword evidence="1" id="KW-0175">Coiled coil</keyword>
<proteinExistence type="predicted"/>
<evidence type="ECO:0000313" key="5">
    <source>
        <dbReference type="EMBL" id="WUG92136.1"/>
    </source>
</evidence>
<evidence type="ECO:0000313" key="6">
    <source>
        <dbReference type="Proteomes" id="UP001341259"/>
    </source>
</evidence>
<feature type="transmembrane region" description="Helical" evidence="3">
    <location>
        <begin position="896"/>
        <end position="929"/>
    </location>
</feature>
<keyword evidence="3" id="KW-1133">Transmembrane helix</keyword>
<evidence type="ECO:0000256" key="2">
    <source>
        <dbReference type="SAM" id="MobiDB-lite"/>
    </source>
</evidence>
<dbReference type="InterPro" id="IPR008258">
    <property type="entry name" value="Transglycosylase_SLT_dom_1"/>
</dbReference>
<feature type="transmembrane region" description="Helical" evidence="3">
    <location>
        <begin position="256"/>
        <end position="278"/>
    </location>
</feature>
<dbReference type="InterPro" id="IPR023346">
    <property type="entry name" value="Lysozyme-like_dom_sf"/>
</dbReference>
<feature type="domain" description="Transglycosylase SLT" evidence="4">
    <location>
        <begin position="1269"/>
        <end position="1367"/>
    </location>
</feature>
<evidence type="ECO:0000256" key="3">
    <source>
        <dbReference type="SAM" id="Phobius"/>
    </source>
</evidence>
<feature type="transmembrane region" description="Helical" evidence="3">
    <location>
        <begin position="865"/>
        <end position="884"/>
    </location>
</feature>
<dbReference type="Proteomes" id="UP001341259">
    <property type="component" value="Chromosome"/>
</dbReference>
<dbReference type="PANTHER" id="PTHR47372:SF11">
    <property type="entry name" value="RE19971P"/>
    <property type="match status" value="1"/>
</dbReference>
<feature type="coiled-coil region" evidence="1">
    <location>
        <begin position="186"/>
        <end position="213"/>
    </location>
</feature>
<dbReference type="EMBL" id="CP107906">
    <property type="protein sequence ID" value="WUG92136.1"/>
    <property type="molecule type" value="Genomic_DNA"/>
</dbReference>